<dbReference type="OrthoDB" id="9778912at2"/>
<evidence type="ECO:0000256" key="3">
    <source>
        <dbReference type="ARBA" id="ARBA00023002"/>
    </source>
</evidence>
<protein>
    <submittedName>
        <fullName evidence="4">Enoyl-[acyl-carrier protein] reductase II</fullName>
    </submittedName>
</protein>
<dbReference type="SUPFAM" id="SSF51412">
    <property type="entry name" value="Inosine monophosphate dehydrogenase (IMPDH)"/>
    <property type="match status" value="1"/>
</dbReference>
<evidence type="ECO:0000313" key="4">
    <source>
        <dbReference type="EMBL" id="SHG30125.1"/>
    </source>
</evidence>
<organism evidence="4 5">
    <name type="scientific">Bradyrhizobium erythrophlei</name>
    <dbReference type="NCBI Taxonomy" id="1437360"/>
    <lineage>
        <taxon>Bacteria</taxon>
        <taxon>Pseudomonadati</taxon>
        <taxon>Pseudomonadota</taxon>
        <taxon>Alphaproteobacteria</taxon>
        <taxon>Hyphomicrobiales</taxon>
        <taxon>Nitrobacteraceae</taxon>
        <taxon>Bradyrhizobium</taxon>
    </lineage>
</organism>
<keyword evidence="3" id="KW-0560">Oxidoreductase</keyword>
<dbReference type="Gene3D" id="3.20.20.70">
    <property type="entry name" value="Aldolase class I"/>
    <property type="match status" value="1"/>
</dbReference>
<proteinExistence type="predicted"/>
<keyword evidence="1" id="KW-0285">Flavoprotein</keyword>
<dbReference type="CDD" id="cd04730">
    <property type="entry name" value="NPD_like"/>
    <property type="match status" value="1"/>
</dbReference>
<gene>
    <name evidence="4" type="ORF">SAMN05444169_1711</name>
</gene>
<dbReference type="InterPro" id="IPR013785">
    <property type="entry name" value="Aldolase_TIM"/>
</dbReference>
<evidence type="ECO:0000256" key="2">
    <source>
        <dbReference type="ARBA" id="ARBA00022643"/>
    </source>
</evidence>
<evidence type="ECO:0000256" key="1">
    <source>
        <dbReference type="ARBA" id="ARBA00022630"/>
    </source>
</evidence>
<sequence length="311" mass="32524">MNRVLAHTGAKYPIVQAPMGWIARTQLASAVSRAGGLGIIETSSGETEACQAEIDKMKVLDLPFGVNLPIRFLRDDAMLKFVCNSGVKFVTTSAGSPAKFVAPLKAAGIIVYHAVPTVEAALKCVDAGIDGLVVEGAEGGGFKNPEEVSTLVLLQGIRARCDVPMIAAGGICDGRGMAAAFALGAEGIQMGTRFVSCSESPVHANYKNAIVDAMETGTLVLNKKSTPCIRALKSQRTRAIYDEGLMAPDALKGIRDVYFHGDMEAAPALAGQSAGLINEVKPARQIIEETVAQFFAITGRLGGLAAARTFG</sequence>
<dbReference type="RefSeq" id="WP_079565583.1">
    <property type="nucleotide sequence ID" value="NZ_LT670818.1"/>
</dbReference>
<dbReference type="Proteomes" id="UP000190675">
    <property type="component" value="Chromosome I"/>
</dbReference>
<dbReference type="AlphaFoldDB" id="A0A1M5IPE2"/>
<dbReference type="EMBL" id="LT670818">
    <property type="protein sequence ID" value="SHG30125.1"/>
    <property type="molecule type" value="Genomic_DNA"/>
</dbReference>
<dbReference type="PANTHER" id="PTHR32332:SF20">
    <property type="entry name" value="2-NITROPROPANE DIOXYGENASE-LIKE PROTEIN"/>
    <property type="match status" value="1"/>
</dbReference>
<dbReference type="PANTHER" id="PTHR32332">
    <property type="entry name" value="2-NITROPROPANE DIOXYGENASE"/>
    <property type="match status" value="1"/>
</dbReference>
<dbReference type="GO" id="GO:0018580">
    <property type="term" value="F:nitronate monooxygenase activity"/>
    <property type="evidence" value="ECO:0007669"/>
    <property type="project" value="InterPro"/>
</dbReference>
<evidence type="ECO:0000313" key="5">
    <source>
        <dbReference type="Proteomes" id="UP000190675"/>
    </source>
</evidence>
<reference evidence="4 5" key="1">
    <citation type="submission" date="2016-11" db="EMBL/GenBank/DDBJ databases">
        <authorList>
            <person name="Jaros S."/>
            <person name="Januszkiewicz K."/>
            <person name="Wedrychowicz H."/>
        </authorList>
    </citation>
    <scope>NUCLEOTIDE SEQUENCE [LARGE SCALE GENOMIC DNA]</scope>
    <source>
        <strain evidence="4 5">GAS242</strain>
    </source>
</reference>
<accession>A0A1M5IPE2</accession>
<name>A0A1M5IPE2_9BRAD</name>
<keyword evidence="2" id="KW-0288">FMN</keyword>
<dbReference type="Pfam" id="PF03060">
    <property type="entry name" value="NMO"/>
    <property type="match status" value="2"/>
</dbReference>
<dbReference type="InterPro" id="IPR004136">
    <property type="entry name" value="NMO"/>
</dbReference>